<evidence type="ECO:0000313" key="3">
    <source>
        <dbReference type="Proteomes" id="UP001645859"/>
    </source>
</evidence>
<name>A0ABS1SDC8_9MICO</name>
<dbReference type="EMBL" id="QYAC01000002">
    <property type="protein sequence ID" value="MBL3678553.1"/>
    <property type="molecule type" value="Genomic_DNA"/>
</dbReference>
<dbReference type="Proteomes" id="UP001645859">
    <property type="component" value="Unassembled WGS sequence"/>
</dbReference>
<evidence type="ECO:0000256" key="1">
    <source>
        <dbReference type="SAM" id="MobiDB-lite"/>
    </source>
</evidence>
<feature type="compositionally biased region" description="Basic and acidic residues" evidence="1">
    <location>
        <begin position="35"/>
        <end position="53"/>
    </location>
</feature>
<feature type="region of interest" description="Disordered" evidence="1">
    <location>
        <begin position="25"/>
        <end position="57"/>
    </location>
</feature>
<protein>
    <submittedName>
        <fullName evidence="2">Uncharacterized protein</fullName>
    </submittedName>
</protein>
<proteinExistence type="predicted"/>
<comment type="caution">
    <text evidence="2">The sequence shown here is derived from an EMBL/GenBank/DDBJ whole genome shotgun (WGS) entry which is preliminary data.</text>
</comment>
<sequence>MTIVMIVVAVLLVAAAVVGWTRAGVSSGASGKPPVAEEKAQGEDPSVAKKDGDAGETTVTHDGFEFEVDEHGMAVMPVTTDPREAAAGAAAVAFTADFSKLSREEFLEAAIARMTHPSEKYVGPNGEIHTLVDARPFEETQYYTYPPEVVMQSQVDAWATNDNPERFTWWTLANGATYENFALLPEHFWKAHPQKVLSEEEISQIDPSLAPRFPKGTDMEPDTPGASVSQWWVLSDVDNSRVGTADPTTLRPAHFGIWCDAPDAGGLCGVAFTLDASFPTVWPHQ</sequence>
<gene>
    <name evidence="2" type="ORF">D3230_04480</name>
</gene>
<reference evidence="2 3" key="1">
    <citation type="submission" date="2018-09" db="EMBL/GenBank/DDBJ databases">
        <title>Comparative genomics of Leucobacter spp.</title>
        <authorList>
            <person name="Reis A.C."/>
            <person name="Kolvenbach B.A."/>
            <person name="Corvini P.F.X."/>
            <person name="Nunes O.C."/>
        </authorList>
    </citation>
    <scope>NUCLEOTIDE SEQUENCE [LARGE SCALE GENOMIC DNA]</scope>
    <source>
        <strain evidence="2 3">TAN 31504</strain>
    </source>
</reference>
<evidence type="ECO:0000313" key="2">
    <source>
        <dbReference type="EMBL" id="MBL3678553.1"/>
    </source>
</evidence>
<organism evidence="2 3">
    <name type="scientific">Leucobacter chromiireducens subsp. solipictus</name>
    <dbReference type="NCBI Taxonomy" id="398235"/>
    <lineage>
        <taxon>Bacteria</taxon>
        <taxon>Bacillati</taxon>
        <taxon>Actinomycetota</taxon>
        <taxon>Actinomycetes</taxon>
        <taxon>Micrococcales</taxon>
        <taxon>Microbacteriaceae</taxon>
        <taxon>Leucobacter</taxon>
    </lineage>
</organism>
<keyword evidence="3" id="KW-1185">Reference proteome</keyword>
<accession>A0ABS1SDC8</accession>